<gene>
    <name evidence="4" type="ORF">K7C98_22495</name>
</gene>
<keyword evidence="5" id="KW-1185">Reference proteome</keyword>
<reference evidence="4" key="1">
    <citation type="submission" date="2021-08" db="EMBL/GenBank/DDBJ databases">
        <authorList>
            <person name="Stevens D.C."/>
        </authorList>
    </citation>
    <scope>NUCLEOTIDE SEQUENCE</scope>
    <source>
        <strain evidence="4">DSM 53165</strain>
    </source>
</reference>
<evidence type="ECO:0000256" key="3">
    <source>
        <dbReference type="SAM" id="Phobius"/>
    </source>
</evidence>
<dbReference type="RefSeq" id="WP_224193784.1">
    <property type="nucleotide sequence ID" value="NZ_JAIRAU010000028.1"/>
</dbReference>
<keyword evidence="3" id="KW-0472">Membrane</keyword>
<feature type="repeat" description="TPR" evidence="1">
    <location>
        <begin position="33"/>
        <end position="66"/>
    </location>
</feature>
<organism evidence="4 5">
    <name type="scientific">Nannocystis pusilla</name>
    <dbReference type="NCBI Taxonomy" id="889268"/>
    <lineage>
        <taxon>Bacteria</taxon>
        <taxon>Pseudomonadati</taxon>
        <taxon>Myxococcota</taxon>
        <taxon>Polyangia</taxon>
        <taxon>Nannocystales</taxon>
        <taxon>Nannocystaceae</taxon>
        <taxon>Nannocystis</taxon>
    </lineage>
</organism>
<evidence type="ECO:0000256" key="1">
    <source>
        <dbReference type="PROSITE-ProRule" id="PRU00339"/>
    </source>
</evidence>
<dbReference type="SMART" id="SM00028">
    <property type="entry name" value="TPR"/>
    <property type="match status" value="2"/>
</dbReference>
<keyword evidence="1" id="KW-0802">TPR repeat</keyword>
<dbReference type="InterPro" id="IPR019734">
    <property type="entry name" value="TPR_rpt"/>
</dbReference>
<dbReference type="PROSITE" id="PS50005">
    <property type="entry name" value="TPR"/>
    <property type="match status" value="1"/>
</dbReference>
<evidence type="ECO:0000256" key="2">
    <source>
        <dbReference type="SAM" id="MobiDB-lite"/>
    </source>
</evidence>
<protein>
    <submittedName>
        <fullName evidence="4">Tetratricopeptide repeat protein</fullName>
    </submittedName>
</protein>
<keyword evidence="3" id="KW-1133">Transmembrane helix</keyword>
<name>A0ABS7TUX5_9BACT</name>
<feature type="transmembrane region" description="Helical" evidence="3">
    <location>
        <begin position="171"/>
        <end position="193"/>
    </location>
</feature>
<comment type="caution">
    <text evidence="4">The sequence shown here is derived from an EMBL/GenBank/DDBJ whole genome shotgun (WGS) entry which is preliminary data.</text>
</comment>
<feature type="region of interest" description="Disordered" evidence="2">
    <location>
        <begin position="135"/>
        <end position="162"/>
    </location>
</feature>
<sequence>MLEPAVPEDRAAGTGVEGEGGAATSKVPLSNDPALEYKLGTQAYALGNYEQAIAHFERSYALSNHPYLLYNLGLAYTQWHGLSGAVDHLRKARRLFQNYLKALTDDPKMDQEQRGDAEAQIAKIDEELAQIAARTPAATPAEGPSEAASAPPTRGSDAPPPARQPVYKRGWFWGVIAVGVLAVGGGITAGVLASRRDDRNPAELGSIGPLQGSAPTGLGLRF</sequence>
<proteinExistence type="predicted"/>
<evidence type="ECO:0000313" key="5">
    <source>
        <dbReference type="Proteomes" id="UP001139031"/>
    </source>
</evidence>
<accession>A0ABS7TUX5</accession>
<dbReference type="InterPro" id="IPR011990">
    <property type="entry name" value="TPR-like_helical_dom_sf"/>
</dbReference>
<dbReference type="Gene3D" id="1.25.40.10">
    <property type="entry name" value="Tetratricopeptide repeat domain"/>
    <property type="match status" value="1"/>
</dbReference>
<feature type="region of interest" description="Disordered" evidence="2">
    <location>
        <begin position="1"/>
        <end position="27"/>
    </location>
</feature>
<dbReference type="Proteomes" id="UP001139031">
    <property type="component" value="Unassembled WGS sequence"/>
</dbReference>
<dbReference type="SUPFAM" id="SSF48452">
    <property type="entry name" value="TPR-like"/>
    <property type="match status" value="1"/>
</dbReference>
<feature type="compositionally biased region" description="Low complexity" evidence="2">
    <location>
        <begin position="135"/>
        <end position="153"/>
    </location>
</feature>
<evidence type="ECO:0000313" key="4">
    <source>
        <dbReference type="EMBL" id="MBZ5712023.1"/>
    </source>
</evidence>
<keyword evidence="3" id="KW-0812">Transmembrane</keyword>
<dbReference type="EMBL" id="JAIRAU010000028">
    <property type="protein sequence ID" value="MBZ5712023.1"/>
    <property type="molecule type" value="Genomic_DNA"/>
</dbReference>